<feature type="region of interest" description="Disordered" evidence="1">
    <location>
        <begin position="87"/>
        <end position="123"/>
    </location>
</feature>
<organism evidence="2 3">
    <name type="scientific">Nepenthes gracilis</name>
    <name type="common">Slender pitcher plant</name>
    <dbReference type="NCBI Taxonomy" id="150966"/>
    <lineage>
        <taxon>Eukaryota</taxon>
        <taxon>Viridiplantae</taxon>
        <taxon>Streptophyta</taxon>
        <taxon>Embryophyta</taxon>
        <taxon>Tracheophyta</taxon>
        <taxon>Spermatophyta</taxon>
        <taxon>Magnoliopsida</taxon>
        <taxon>eudicotyledons</taxon>
        <taxon>Gunneridae</taxon>
        <taxon>Pentapetalae</taxon>
        <taxon>Caryophyllales</taxon>
        <taxon>Nepenthaceae</taxon>
        <taxon>Nepenthes</taxon>
    </lineage>
</organism>
<accession>A0AAD3Y8U2</accession>
<sequence>MGLFCTNNSNSPDRLMIGAHLLDDKAQPQGFEGVSEALQPLEGEERELRLPDGEVMDLQLTKDANKPQLMGCKYRIAQVSNIESKKLPSFEGNGQELNPHDTKTRELGPLESKNQVDLESSAELEVTQKSECVHLEAHGGEMPQIDEATRKLACLDVL</sequence>
<reference evidence="2" key="1">
    <citation type="submission" date="2023-05" db="EMBL/GenBank/DDBJ databases">
        <title>Nepenthes gracilis genome sequencing.</title>
        <authorList>
            <person name="Fukushima K."/>
        </authorList>
    </citation>
    <scope>NUCLEOTIDE SEQUENCE</scope>
    <source>
        <strain evidence="2">SING2019-196</strain>
    </source>
</reference>
<protein>
    <submittedName>
        <fullName evidence="2">Uncharacterized protein</fullName>
    </submittedName>
</protein>
<evidence type="ECO:0000256" key="1">
    <source>
        <dbReference type="SAM" id="MobiDB-lite"/>
    </source>
</evidence>
<proteinExistence type="predicted"/>
<dbReference type="Proteomes" id="UP001279734">
    <property type="component" value="Unassembled WGS sequence"/>
</dbReference>
<evidence type="ECO:0000313" key="2">
    <source>
        <dbReference type="EMBL" id="GMH31844.1"/>
    </source>
</evidence>
<dbReference type="AlphaFoldDB" id="A0AAD3Y8U2"/>
<comment type="caution">
    <text evidence="2">The sequence shown here is derived from an EMBL/GenBank/DDBJ whole genome shotgun (WGS) entry which is preliminary data.</text>
</comment>
<keyword evidence="3" id="KW-1185">Reference proteome</keyword>
<feature type="compositionally biased region" description="Basic and acidic residues" evidence="1">
    <location>
        <begin position="98"/>
        <end position="108"/>
    </location>
</feature>
<dbReference type="EMBL" id="BSYO01000042">
    <property type="protein sequence ID" value="GMH31844.1"/>
    <property type="molecule type" value="Genomic_DNA"/>
</dbReference>
<gene>
    <name evidence="2" type="ORF">Nepgr_033688</name>
</gene>
<evidence type="ECO:0000313" key="3">
    <source>
        <dbReference type="Proteomes" id="UP001279734"/>
    </source>
</evidence>
<name>A0AAD3Y8U2_NEPGR</name>